<accession>A0A562SJ89</accession>
<dbReference type="EMBL" id="VLLE01000004">
    <property type="protein sequence ID" value="TWI81321.1"/>
    <property type="molecule type" value="Genomic_DNA"/>
</dbReference>
<comment type="caution">
    <text evidence="1">The sequence shown here is derived from an EMBL/GenBank/DDBJ whole genome shotgun (WGS) entry which is preliminary data.</text>
</comment>
<protein>
    <submittedName>
        <fullName evidence="1">Uncharacterized protein</fullName>
    </submittedName>
</protein>
<keyword evidence="2" id="KW-1185">Reference proteome</keyword>
<sequence>MDKDDKGLKHHENFSASCCGPKHSYGFMFTPVKSNFSFGNQLKYYLVASPILFALS</sequence>
<evidence type="ECO:0000313" key="1">
    <source>
        <dbReference type="EMBL" id="TWI81321.1"/>
    </source>
</evidence>
<gene>
    <name evidence="1" type="ORF">IQ13_2338</name>
</gene>
<proteinExistence type="predicted"/>
<organism evidence="1 2">
    <name type="scientific">Lacibacter cauensis</name>
    <dbReference type="NCBI Taxonomy" id="510947"/>
    <lineage>
        <taxon>Bacteria</taxon>
        <taxon>Pseudomonadati</taxon>
        <taxon>Bacteroidota</taxon>
        <taxon>Chitinophagia</taxon>
        <taxon>Chitinophagales</taxon>
        <taxon>Chitinophagaceae</taxon>
        <taxon>Lacibacter</taxon>
    </lineage>
</organism>
<name>A0A562SJ89_9BACT</name>
<reference evidence="1 2" key="1">
    <citation type="journal article" date="2015" name="Stand. Genomic Sci.">
        <title>Genomic Encyclopedia of Bacterial and Archaeal Type Strains, Phase III: the genomes of soil and plant-associated and newly described type strains.</title>
        <authorList>
            <person name="Whitman W.B."/>
            <person name="Woyke T."/>
            <person name="Klenk H.P."/>
            <person name="Zhou Y."/>
            <person name="Lilburn T.G."/>
            <person name="Beck B.J."/>
            <person name="De Vos P."/>
            <person name="Vandamme P."/>
            <person name="Eisen J.A."/>
            <person name="Garrity G."/>
            <person name="Hugenholtz P."/>
            <person name="Kyrpides N.C."/>
        </authorList>
    </citation>
    <scope>NUCLEOTIDE SEQUENCE [LARGE SCALE GENOMIC DNA]</scope>
    <source>
        <strain evidence="1 2">CGMCC 1.7271</strain>
    </source>
</reference>
<evidence type="ECO:0000313" key="2">
    <source>
        <dbReference type="Proteomes" id="UP000316167"/>
    </source>
</evidence>
<dbReference type="AlphaFoldDB" id="A0A562SJ89"/>
<dbReference type="Proteomes" id="UP000316167">
    <property type="component" value="Unassembled WGS sequence"/>
</dbReference>